<evidence type="ECO:0000256" key="12">
    <source>
        <dbReference type="ARBA" id="ARBA00048679"/>
    </source>
</evidence>
<dbReference type="InterPro" id="IPR018934">
    <property type="entry name" value="RIO_dom"/>
</dbReference>
<dbReference type="Pfam" id="PF01163">
    <property type="entry name" value="RIO1"/>
    <property type="match status" value="1"/>
</dbReference>
<dbReference type="SMART" id="SM00090">
    <property type="entry name" value="RIO"/>
    <property type="match status" value="1"/>
</dbReference>
<dbReference type="EMBL" id="DRZC01000021">
    <property type="protein sequence ID" value="HHQ80142.1"/>
    <property type="molecule type" value="Genomic_DNA"/>
</dbReference>
<reference evidence="14" key="1">
    <citation type="journal article" date="2020" name="mSystems">
        <title>Genome- and Community-Level Interaction Insights into Carbon Utilization and Element Cycling Functions of Hydrothermarchaeota in Hydrothermal Sediment.</title>
        <authorList>
            <person name="Zhou Z."/>
            <person name="Liu Y."/>
            <person name="Xu W."/>
            <person name="Pan J."/>
            <person name="Luo Z.H."/>
            <person name="Li M."/>
        </authorList>
    </citation>
    <scope>NUCLEOTIDE SEQUENCE [LARGE SCALE GENOMIC DNA]</scope>
    <source>
        <strain evidence="14">SpSt-1116</strain>
    </source>
</reference>
<evidence type="ECO:0000256" key="5">
    <source>
        <dbReference type="ARBA" id="ARBA00022679"/>
    </source>
</evidence>
<comment type="catalytic activity">
    <reaction evidence="11">
        <text>L-threonyl-[protein] + ATP = O-phospho-L-threonyl-[protein] + ADP + H(+)</text>
        <dbReference type="Rhea" id="RHEA:46608"/>
        <dbReference type="Rhea" id="RHEA-COMP:11060"/>
        <dbReference type="Rhea" id="RHEA-COMP:11605"/>
        <dbReference type="ChEBI" id="CHEBI:15378"/>
        <dbReference type="ChEBI" id="CHEBI:30013"/>
        <dbReference type="ChEBI" id="CHEBI:30616"/>
        <dbReference type="ChEBI" id="CHEBI:61977"/>
        <dbReference type="ChEBI" id="CHEBI:456216"/>
        <dbReference type="EC" id="2.7.11.1"/>
    </reaction>
</comment>
<keyword evidence="8 14" id="KW-0418">Kinase</keyword>
<evidence type="ECO:0000256" key="2">
    <source>
        <dbReference type="ARBA" id="ARBA00009196"/>
    </source>
</evidence>
<dbReference type="GO" id="GO:0030490">
    <property type="term" value="P:maturation of SSU-rRNA"/>
    <property type="evidence" value="ECO:0007669"/>
    <property type="project" value="TreeGrafter"/>
</dbReference>
<comment type="cofactor">
    <cofactor evidence="1">
        <name>Mg(2+)</name>
        <dbReference type="ChEBI" id="CHEBI:18420"/>
    </cofactor>
</comment>
<dbReference type="InterPro" id="IPR030484">
    <property type="entry name" value="Rio2"/>
</dbReference>
<evidence type="ECO:0000256" key="1">
    <source>
        <dbReference type="ARBA" id="ARBA00001946"/>
    </source>
</evidence>
<dbReference type="PANTHER" id="PTHR45852">
    <property type="entry name" value="SER/THR-PROTEIN KINASE RIO2"/>
    <property type="match status" value="1"/>
</dbReference>
<dbReference type="AlphaFoldDB" id="A0A7J3ZJT6"/>
<evidence type="ECO:0000256" key="8">
    <source>
        <dbReference type="ARBA" id="ARBA00022777"/>
    </source>
</evidence>
<dbReference type="InterPro" id="IPR008266">
    <property type="entry name" value="Tyr_kinase_AS"/>
</dbReference>
<dbReference type="InterPro" id="IPR018935">
    <property type="entry name" value="RIO_kinase_CS"/>
</dbReference>
<keyword evidence="7" id="KW-0547">Nucleotide-binding</keyword>
<dbReference type="EC" id="2.7.11.1" evidence="3"/>
<dbReference type="GO" id="GO:0004674">
    <property type="term" value="F:protein serine/threonine kinase activity"/>
    <property type="evidence" value="ECO:0007669"/>
    <property type="project" value="UniProtKB-KW"/>
</dbReference>
<evidence type="ECO:0000259" key="13">
    <source>
        <dbReference type="SMART" id="SM00090"/>
    </source>
</evidence>
<evidence type="ECO:0000256" key="6">
    <source>
        <dbReference type="ARBA" id="ARBA00022723"/>
    </source>
</evidence>
<dbReference type="InterPro" id="IPR015285">
    <property type="entry name" value="RIO2_wHTH_N"/>
</dbReference>
<dbReference type="PANTHER" id="PTHR45852:SF1">
    <property type="entry name" value="SERINE_THREONINE-PROTEIN KINASE RIO2"/>
    <property type="match status" value="1"/>
</dbReference>
<dbReference type="InterPro" id="IPR000687">
    <property type="entry name" value="RIO_kinase"/>
</dbReference>
<dbReference type="GO" id="GO:0005829">
    <property type="term" value="C:cytosol"/>
    <property type="evidence" value="ECO:0007669"/>
    <property type="project" value="TreeGrafter"/>
</dbReference>
<evidence type="ECO:0000313" key="14">
    <source>
        <dbReference type="EMBL" id="HHQ80142.1"/>
    </source>
</evidence>
<keyword evidence="9" id="KW-0067">ATP-binding</keyword>
<comment type="caution">
    <text evidence="14">The sequence shown here is derived from an EMBL/GenBank/DDBJ whole genome shotgun (WGS) entry which is preliminary data.</text>
</comment>
<sequence length="291" mass="33614">MYKSLDSEALRVLHAIEQGMKKHEYVPVDYIAKVTKIPPKRLDAILSFLDSKKVIRRRVGYTVGYRLVFLGLDMLAIDSLVKRGVLAAIGERIGVGKESDIYEALNPAQERLALKLHRIGRTSFKKTKRVRPYVFVRETPDWLSESKLSAQREFKALQELSVHTKHVPKPVAYNRHAVVTEFIEGVELYRVKSLENPREVLEGIVEVIKVAYGKVGIVHGDLSEYNIMISYPTERPMIIDWPQYLCKDYPHAMETLKRDVYYVVRYFNKRFSLNVNWESVLKEVLSSEEGS</sequence>
<keyword evidence="6" id="KW-0479">Metal-binding</keyword>
<evidence type="ECO:0000256" key="10">
    <source>
        <dbReference type="ARBA" id="ARBA00022842"/>
    </source>
</evidence>
<evidence type="ECO:0000256" key="4">
    <source>
        <dbReference type="ARBA" id="ARBA00022527"/>
    </source>
</evidence>
<dbReference type="GO" id="GO:0030688">
    <property type="term" value="C:preribosome, small subunit precursor"/>
    <property type="evidence" value="ECO:0007669"/>
    <property type="project" value="TreeGrafter"/>
</dbReference>
<comment type="catalytic activity">
    <reaction evidence="12">
        <text>L-seryl-[protein] + ATP = O-phospho-L-seryl-[protein] + ADP + H(+)</text>
        <dbReference type="Rhea" id="RHEA:17989"/>
        <dbReference type="Rhea" id="RHEA-COMP:9863"/>
        <dbReference type="Rhea" id="RHEA-COMP:11604"/>
        <dbReference type="ChEBI" id="CHEBI:15378"/>
        <dbReference type="ChEBI" id="CHEBI:29999"/>
        <dbReference type="ChEBI" id="CHEBI:30616"/>
        <dbReference type="ChEBI" id="CHEBI:83421"/>
        <dbReference type="ChEBI" id="CHEBI:456216"/>
        <dbReference type="EC" id="2.7.11.1"/>
    </reaction>
</comment>
<dbReference type="Gene3D" id="3.30.200.20">
    <property type="entry name" value="Phosphorylase Kinase, domain 1"/>
    <property type="match status" value="1"/>
</dbReference>
<dbReference type="GO" id="GO:0046872">
    <property type="term" value="F:metal ion binding"/>
    <property type="evidence" value="ECO:0007669"/>
    <property type="project" value="UniProtKB-KW"/>
</dbReference>
<dbReference type="FunFam" id="3.30.200.20:FF:000052">
    <property type="entry name" value="Serine/threonine-protein kinase RIO2"/>
    <property type="match status" value="1"/>
</dbReference>
<dbReference type="CDD" id="cd05144">
    <property type="entry name" value="RIO2_C"/>
    <property type="match status" value="1"/>
</dbReference>
<evidence type="ECO:0000256" key="7">
    <source>
        <dbReference type="ARBA" id="ARBA00022741"/>
    </source>
</evidence>
<dbReference type="PROSITE" id="PS01245">
    <property type="entry name" value="RIO1"/>
    <property type="match status" value="1"/>
</dbReference>
<gene>
    <name evidence="14" type="ORF">ENM78_01565</name>
</gene>
<dbReference type="PROSITE" id="PS00109">
    <property type="entry name" value="PROTEIN_KINASE_TYR"/>
    <property type="match status" value="1"/>
</dbReference>
<keyword evidence="10" id="KW-0460">Magnesium</keyword>
<dbReference type="GO" id="GO:0005524">
    <property type="term" value="F:ATP binding"/>
    <property type="evidence" value="ECO:0007669"/>
    <property type="project" value="UniProtKB-KW"/>
</dbReference>
<comment type="similarity">
    <text evidence="2">Belongs to the protein kinase superfamily. RIO-type Ser/Thr kinase family.</text>
</comment>
<name>A0A7J3ZJT6_9CREN</name>
<dbReference type="InterPro" id="IPR036388">
    <property type="entry name" value="WH-like_DNA-bd_sf"/>
</dbReference>
<organism evidence="14">
    <name type="scientific">Fervidicoccus fontis</name>
    <dbReference type="NCBI Taxonomy" id="683846"/>
    <lineage>
        <taxon>Archaea</taxon>
        <taxon>Thermoproteota</taxon>
        <taxon>Thermoprotei</taxon>
        <taxon>Fervidicoccales</taxon>
        <taxon>Fervidicoccaceae</taxon>
        <taxon>Fervidicoccus</taxon>
    </lineage>
</organism>
<dbReference type="SUPFAM" id="SSF56112">
    <property type="entry name" value="Protein kinase-like (PK-like)"/>
    <property type="match status" value="1"/>
</dbReference>
<dbReference type="Gene3D" id="1.10.10.10">
    <property type="entry name" value="Winged helix-like DNA-binding domain superfamily/Winged helix DNA-binding domain"/>
    <property type="match status" value="1"/>
</dbReference>
<keyword evidence="4 14" id="KW-0723">Serine/threonine-protein kinase</keyword>
<dbReference type="Pfam" id="PF09202">
    <property type="entry name" value="Rio2_N"/>
    <property type="match status" value="1"/>
</dbReference>
<feature type="domain" description="RIO kinase" evidence="13">
    <location>
        <begin position="58"/>
        <end position="286"/>
    </location>
</feature>
<dbReference type="InterPro" id="IPR036390">
    <property type="entry name" value="WH_DNA-bd_sf"/>
</dbReference>
<proteinExistence type="inferred from homology"/>
<evidence type="ECO:0000256" key="3">
    <source>
        <dbReference type="ARBA" id="ARBA00012513"/>
    </source>
</evidence>
<keyword evidence="5" id="KW-0808">Transferase</keyword>
<dbReference type="SUPFAM" id="SSF46785">
    <property type="entry name" value="Winged helix' DNA-binding domain"/>
    <property type="match status" value="1"/>
</dbReference>
<protein>
    <recommendedName>
        <fullName evidence="3">non-specific serine/threonine protein kinase</fullName>
        <ecNumber evidence="3">2.7.11.1</ecNumber>
    </recommendedName>
</protein>
<evidence type="ECO:0000256" key="11">
    <source>
        <dbReference type="ARBA" id="ARBA00047899"/>
    </source>
</evidence>
<evidence type="ECO:0000256" key="9">
    <source>
        <dbReference type="ARBA" id="ARBA00022840"/>
    </source>
</evidence>
<accession>A0A7J3ZJT6</accession>
<dbReference type="InterPro" id="IPR011009">
    <property type="entry name" value="Kinase-like_dom_sf"/>
</dbReference>
<dbReference type="Gene3D" id="1.10.510.10">
    <property type="entry name" value="Transferase(Phosphotransferase) domain 1"/>
    <property type="match status" value="1"/>
</dbReference>